<dbReference type="AlphaFoldDB" id="A0A9D4ZDE6"/>
<dbReference type="Proteomes" id="UP000886520">
    <property type="component" value="Chromosome 14"/>
</dbReference>
<gene>
    <name evidence="1" type="ORF">GOP47_0014340</name>
</gene>
<evidence type="ECO:0000313" key="2">
    <source>
        <dbReference type="Proteomes" id="UP000886520"/>
    </source>
</evidence>
<comment type="caution">
    <text evidence="1">The sequence shown here is derived from an EMBL/GenBank/DDBJ whole genome shotgun (WGS) entry which is preliminary data.</text>
</comment>
<evidence type="ECO:0000313" key="1">
    <source>
        <dbReference type="EMBL" id="KAI5069997.1"/>
    </source>
</evidence>
<dbReference type="EMBL" id="JABFUD020000014">
    <property type="protein sequence ID" value="KAI5069997.1"/>
    <property type="molecule type" value="Genomic_DNA"/>
</dbReference>
<protein>
    <submittedName>
        <fullName evidence="1">Uncharacterized protein</fullName>
    </submittedName>
</protein>
<accession>A0A9D4ZDE6</accession>
<dbReference type="OrthoDB" id="1878503at2759"/>
<name>A0A9D4ZDE6_ADICA</name>
<proteinExistence type="predicted"/>
<organism evidence="1 2">
    <name type="scientific">Adiantum capillus-veneris</name>
    <name type="common">Maidenhair fern</name>
    <dbReference type="NCBI Taxonomy" id="13818"/>
    <lineage>
        <taxon>Eukaryota</taxon>
        <taxon>Viridiplantae</taxon>
        <taxon>Streptophyta</taxon>
        <taxon>Embryophyta</taxon>
        <taxon>Tracheophyta</taxon>
        <taxon>Polypodiopsida</taxon>
        <taxon>Polypodiidae</taxon>
        <taxon>Polypodiales</taxon>
        <taxon>Pteridineae</taxon>
        <taxon>Pteridaceae</taxon>
        <taxon>Vittarioideae</taxon>
        <taxon>Adiantum</taxon>
    </lineage>
</organism>
<keyword evidence="2" id="KW-1185">Reference proteome</keyword>
<sequence>MYYLAEYLERVDIAAPRRWTMEESPTLSDEVLCGKGISCKLKATEHLNISMFFIYNSQYMERFSKEY</sequence>
<reference evidence="1" key="1">
    <citation type="submission" date="2021-01" db="EMBL/GenBank/DDBJ databases">
        <title>Adiantum capillus-veneris genome.</title>
        <authorList>
            <person name="Fang Y."/>
            <person name="Liao Q."/>
        </authorList>
    </citation>
    <scope>NUCLEOTIDE SEQUENCE</scope>
    <source>
        <strain evidence="1">H3</strain>
        <tissue evidence="1">Leaf</tissue>
    </source>
</reference>